<dbReference type="SUPFAM" id="SSF51658">
    <property type="entry name" value="Xylose isomerase-like"/>
    <property type="match status" value="1"/>
</dbReference>
<sequence>MTPGIPDNWTLCASSFNWTPEVTAARRSALDIVTGIVAERVVDTIELEPGLLWRSFPDPKDAEVDELRESVAANGGRISIMGGSLDDFTSPTNRRTTQERLDFLVPQIRAAHRVGATGIRLPIGQAGAELLGLVQPVLHDLDLVLYEEIQGQQNPHNPAIAPALDCIAGLADDHVRVLVDISMLMPALPMSYLEELSRADVPTELLKRLAEEWQDPATLDAVTVLLRSGKVPQQIHTLFMNLLIRFGRSDASDLENIFPLIGAFHLKFWDLDDADGRVSQPLHDLGSLLGRNGFAGTLTSEWGGHEWLQDDPTDMTRRHLALAASALAEGALGGATLQGDDRPRT</sequence>
<dbReference type="GO" id="GO:0016853">
    <property type="term" value="F:isomerase activity"/>
    <property type="evidence" value="ECO:0007669"/>
    <property type="project" value="UniProtKB-KW"/>
</dbReference>
<comment type="caution">
    <text evidence="1">The sequence shown here is derived from an EMBL/GenBank/DDBJ whole genome shotgun (WGS) entry which is preliminary data.</text>
</comment>
<organism evidence="1 2">
    <name type="scientific">Arthrobacter ramosus</name>
    <dbReference type="NCBI Taxonomy" id="1672"/>
    <lineage>
        <taxon>Bacteria</taxon>
        <taxon>Bacillati</taxon>
        <taxon>Actinomycetota</taxon>
        <taxon>Actinomycetes</taxon>
        <taxon>Micrococcales</taxon>
        <taxon>Micrococcaceae</taxon>
        <taxon>Arthrobacter</taxon>
    </lineage>
</organism>
<evidence type="ECO:0000313" key="1">
    <source>
        <dbReference type="EMBL" id="MFB9818886.1"/>
    </source>
</evidence>
<accession>A0ABV5XWU2</accession>
<gene>
    <name evidence="1" type="ORF">ACFFP1_05160</name>
</gene>
<name>A0ABV5XWU2_ARTRM</name>
<protein>
    <submittedName>
        <fullName evidence="1">Sugar phosphate isomerase/epimerase</fullName>
    </submittedName>
</protein>
<dbReference type="InterPro" id="IPR036237">
    <property type="entry name" value="Xyl_isomerase-like_sf"/>
</dbReference>
<keyword evidence="2" id="KW-1185">Reference proteome</keyword>
<dbReference type="EMBL" id="JBHMBC010000007">
    <property type="protein sequence ID" value="MFB9818886.1"/>
    <property type="molecule type" value="Genomic_DNA"/>
</dbReference>
<reference evidence="1 2" key="1">
    <citation type="submission" date="2024-09" db="EMBL/GenBank/DDBJ databases">
        <authorList>
            <person name="Sun Q."/>
            <person name="Mori K."/>
        </authorList>
    </citation>
    <scope>NUCLEOTIDE SEQUENCE [LARGE SCALE GENOMIC DNA]</scope>
    <source>
        <strain evidence="1 2">JCM 1334</strain>
    </source>
</reference>
<dbReference type="Proteomes" id="UP001589702">
    <property type="component" value="Unassembled WGS sequence"/>
</dbReference>
<dbReference type="RefSeq" id="WP_234748586.1">
    <property type="nucleotide sequence ID" value="NZ_BAAAWN010000001.1"/>
</dbReference>
<dbReference type="Gene3D" id="3.20.20.150">
    <property type="entry name" value="Divalent-metal-dependent TIM barrel enzymes"/>
    <property type="match status" value="1"/>
</dbReference>
<proteinExistence type="predicted"/>
<keyword evidence="1" id="KW-0413">Isomerase</keyword>
<evidence type="ECO:0000313" key="2">
    <source>
        <dbReference type="Proteomes" id="UP001589702"/>
    </source>
</evidence>